<evidence type="ECO:0000313" key="2">
    <source>
        <dbReference type="EMBL" id="CEO97768.1"/>
    </source>
</evidence>
<feature type="transmembrane region" description="Helical" evidence="1">
    <location>
        <begin position="34"/>
        <end position="53"/>
    </location>
</feature>
<protein>
    <submittedName>
        <fullName evidence="2">Uncharacterized protein</fullName>
    </submittedName>
</protein>
<keyword evidence="3" id="KW-0496">Mitochondrion</keyword>
<dbReference type="AlphaFoldDB" id="A0A0G4IQY4"/>
<sequence length="110" mass="11883">MIAGVGDGIFAIAIILLASLIIVWLGSYSTTPGLFTMIGFFMSFLTILFFVVCPRQPANPTTTTVYDQTVNPRIWTLTLLSLGVAIGLGSWIPVALFTPVTASKVRNAFR</sequence>
<accession>A0A0G4IQY4</accession>
<feature type="transmembrane region" description="Helical" evidence="1">
    <location>
        <begin position="74"/>
        <end position="97"/>
    </location>
</feature>
<evidence type="ECO:0000313" key="5">
    <source>
        <dbReference type="Proteomes" id="UP000290189"/>
    </source>
</evidence>
<evidence type="ECO:0000313" key="4">
    <source>
        <dbReference type="Proteomes" id="UP000039324"/>
    </source>
</evidence>
<keyword evidence="4" id="KW-1185">Reference proteome</keyword>
<evidence type="ECO:0000256" key="1">
    <source>
        <dbReference type="SAM" id="Phobius"/>
    </source>
</evidence>
<reference evidence="2 4" key="1">
    <citation type="submission" date="2015-02" db="EMBL/GenBank/DDBJ databases">
        <authorList>
            <person name="Chooi Y.-H."/>
        </authorList>
    </citation>
    <scope>NUCLEOTIDE SEQUENCE [LARGE SCALE GENOMIC DNA]</scope>
    <source>
        <strain evidence="2">E3</strain>
    </source>
</reference>
<dbReference type="EMBL" id="CDSF01000080">
    <property type="protein sequence ID" value="CEO97768.1"/>
    <property type="molecule type" value="Genomic_DNA"/>
</dbReference>
<name>A0A0G4IQY4_PLABS</name>
<proteinExistence type="predicted"/>
<reference evidence="3 5" key="2">
    <citation type="submission" date="2018-03" db="EMBL/GenBank/DDBJ databases">
        <authorList>
            <person name="Fogelqvist J."/>
        </authorList>
    </citation>
    <scope>NUCLEOTIDE SEQUENCE [LARGE SCALE GENOMIC DNA]</scope>
</reference>
<geneLocation type="mitochondrion" evidence="3"/>
<keyword evidence="1" id="KW-0472">Membrane</keyword>
<keyword evidence="1" id="KW-0812">Transmembrane</keyword>
<feature type="transmembrane region" description="Helical" evidence="1">
    <location>
        <begin position="9"/>
        <end position="28"/>
    </location>
</feature>
<evidence type="ECO:0000313" key="3">
    <source>
        <dbReference type="EMBL" id="SPQ98315.1"/>
    </source>
</evidence>
<organism evidence="2 4">
    <name type="scientific">Plasmodiophora brassicae</name>
    <name type="common">Clubroot disease agent</name>
    <dbReference type="NCBI Taxonomy" id="37360"/>
    <lineage>
        <taxon>Eukaryota</taxon>
        <taxon>Sar</taxon>
        <taxon>Rhizaria</taxon>
        <taxon>Endomyxa</taxon>
        <taxon>Phytomyxea</taxon>
        <taxon>Plasmodiophorida</taxon>
        <taxon>Plasmodiophoridae</taxon>
        <taxon>Plasmodiophora</taxon>
    </lineage>
</organism>
<gene>
    <name evidence="2" type="ORF">PBRA_005882</name>
    <name evidence="3" type="ORF">PLBR_LOCUS5530</name>
</gene>
<dbReference type="Proteomes" id="UP000039324">
    <property type="component" value="Unassembled WGS sequence"/>
</dbReference>
<dbReference type="EMBL" id="OVEO01000009">
    <property type="protein sequence ID" value="SPQ98315.1"/>
    <property type="molecule type" value="Genomic_DNA"/>
</dbReference>
<dbReference type="Proteomes" id="UP000290189">
    <property type="component" value="Unassembled WGS sequence"/>
</dbReference>
<keyword evidence="1" id="KW-1133">Transmembrane helix</keyword>